<dbReference type="GO" id="GO:0032210">
    <property type="term" value="P:regulation of telomere maintenance via telomerase"/>
    <property type="evidence" value="ECO:0007669"/>
    <property type="project" value="TreeGrafter"/>
</dbReference>
<gene>
    <name evidence="11" type="ORF">SPHA_71282</name>
</gene>
<sequence length="618" mass="70154">MANKNDSETKNSTAKPKIVTAKNASPKTWPDFDASSKQTKKLQTRHYSYVDLKDILPETVVDVYGVVKFFKLPQKTRGTDYRQVISIIDPSFYGTNKLTCLLFARDEVSLPPVKIGSIVRFHRLRIGLHNGELQGMKASGFSWLVFDGNAHGPLIQKASTTNYTFCDVDREKIKHLQEWIKVQEDLKSNEQSHCLEKIVPGEYFNLVCQVVSVCLIEENVCLLLQVWDGTCPNYKICNVETGAKDFDMRTNQELLEKASDYIYDICLFDDHVKKAGNIQPGTFVKLYNLHAAKYKNEENSEGVSVSETLELVLHRGSSYGRGMKVLLNSDPEACTLRGKLQQISQRPEKRPRHSSPPSRQSTETREPQPGCSTDNVSRFQSKESSRKGDFSSASKIPCLTGSQPEVLSNPVSDSSNPTQQTSLSNYCMISTISVIDGHHNTQFSKILDIIECKHPSKFRLLTRVLDYFPQIDASPNFIKLYCPQCHYNVGSDKEKYKRFFLPNNFVKGPKCPECQASKKTAPYLQYIFKLKLLLTDSLGYMIANLWKEDAVKFFDGLTPQMVLNDQDAYNHLLDFLHLMCPSKRVLSQRPMMECCIKSYSNAESSSICYQLFDTILVK</sequence>
<dbReference type="EMBL" id="CAHIKZ030005218">
    <property type="protein sequence ID" value="CAE1321130.1"/>
    <property type="molecule type" value="Genomic_DNA"/>
</dbReference>
<evidence type="ECO:0000256" key="2">
    <source>
        <dbReference type="ARBA" id="ARBA00004574"/>
    </source>
</evidence>
<organism evidence="11 12">
    <name type="scientific">Acanthosepion pharaonis</name>
    <name type="common">Pharaoh cuttlefish</name>
    <name type="synonym">Sepia pharaonis</name>
    <dbReference type="NCBI Taxonomy" id="158019"/>
    <lineage>
        <taxon>Eukaryota</taxon>
        <taxon>Metazoa</taxon>
        <taxon>Spiralia</taxon>
        <taxon>Lophotrochozoa</taxon>
        <taxon>Mollusca</taxon>
        <taxon>Cephalopoda</taxon>
        <taxon>Coleoidea</taxon>
        <taxon>Decapodiformes</taxon>
        <taxon>Sepiida</taxon>
        <taxon>Sepiina</taxon>
        <taxon>Sepiidae</taxon>
        <taxon>Acanthosepion</taxon>
    </lineage>
</organism>
<evidence type="ECO:0000256" key="4">
    <source>
        <dbReference type="ARBA" id="ARBA00015253"/>
    </source>
</evidence>
<proteinExistence type="inferred from homology"/>
<evidence type="ECO:0000256" key="7">
    <source>
        <dbReference type="ARBA" id="ARBA00023125"/>
    </source>
</evidence>
<feature type="domain" description="Telomeric single stranded DNA binding POT1/Cdc13" evidence="10">
    <location>
        <begin position="49"/>
        <end position="181"/>
    </location>
</feature>
<dbReference type="GO" id="GO:0016233">
    <property type="term" value="P:telomere capping"/>
    <property type="evidence" value="ECO:0007669"/>
    <property type="project" value="TreeGrafter"/>
</dbReference>
<dbReference type="SMART" id="SM00976">
    <property type="entry name" value="Telo_bind"/>
    <property type="match status" value="1"/>
</dbReference>
<feature type="compositionally biased region" description="Polar residues" evidence="9">
    <location>
        <begin position="400"/>
        <end position="419"/>
    </location>
</feature>
<comment type="subcellular location">
    <subcellularLocation>
        <location evidence="2">Chromosome</location>
        <location evidence="2">Telomere</location>
    </subcellularLocation>
    <subcellularLocation>
        <location evidence="1">Nucleus</location>
    </subcellularLocation>
</comment>
<feature type="compositionally biased region" description="Basic and acidic residues" evidence="9">
    <location>
        <begin position="380"/>
        <end position="389"/>
    </location>
</feature>
<keyword evidence="8" id="KW-0539">Nucleus</keyword>
<comment type="similarity">
    <text evidence="3">Belongs to the telombin family.</text>
</comment>
<dbReference type="InterPro" id="IPR011564">
    <property type="entry name" value="Telomer_end-bd_POT1/Cdc13"/>
</dbReference>
<dbReference type="InterPro" id="IPR028389">
    <property type="entry name" value="POT1"/>
</dbReference>
<feature type="region of interest" description="Disordered" evidence="9">
    <location>
        <begin position="340"/>
        <end position="419"/>
    </location>
</feature>
<keyword evidence="12" id="KW-1185">Reference proteome</keyword>
<evidence type="ECO:0000256" key="9">
    <source>
        <dbReference type="SAM" id="MobiDB-lite"/>
    </source>
</evidence>
<evidence type="ECO:0000313" key="12">
    <source>
        <dbReference type="Proteomes" id="UP000597762"/>
    </source>
</evidence>
<dbReference type="PANTHER" id="PTHR14513">
    <property type="entry name" value="PROTECTION OF TELOMERES 1"/>
    <property type="match status" value="1"/>
</dbReference>
<dbReference type="GO" id="GO:0098505">
    <property type="term" value="F:G-rich strand telomeric DNA binding"/>
    <property type="evidence" value="ECO:0007669"/>
    <property type="project" value="TreeGrafter"/>
</dbReference>
<dbReference type="OrthoDB" id="2186770at2759"/>
<evidence type="ECO:0000256" key="1">
    <source>
        <dbReference type="ARBA" id="ARBA00004123"/>
    </source>
</evidence>
<dbReference type="GO" id="GO:0010521">
    <property type="term" value="F:telomerase inhibitor activity"/>
    <property type="evidence" value="ECO:0007669"/>
    <property type="project" value="TreeGrafter"/>
</dbReference>
<evidence type="ECO:0000259" key="10">
    <source>
        <dbReference type="SMART" id="SM00976"/>
    </source>
</evidence>
<keyword evidence="7" id="KW-0238">DNA-binding</keyword>
<dbReference type="CDD" id="cd04497">
    <property type="entry name" value="hPOT1_OB1_like"/>
    <property type="match status" value="1"/>
</dbReference>
<evidence type="ECO:0000256" key="3">
    <source>
        <dbReference type="ARBA" id="ARBA00008442"/>
    </source>
</evidence>
<dbReference type="PANTHER" id="PTHR14513:SF0">
    <property type="entry name" value="PROTECTION OF TELOMERES PROTEIN 1"/>
    <property type="match status" value="1"/>
</dbReference>
<dbReference type="InterPro" id="IPR012340">
    <property type="entry name" value="NA-bd_OB-fold"/>
</dbReference>
<dbReference type="GO" id="GO:0000783">
    <property type="term" value="C:nuclear telomere cap complex"/>
    <property type="evidence" value="ECO:0007669"/>
    <property type="project" value="TreeGrafter"/>
</dbReference>
<evidence type="ECO:0000256" key="8">
    <source>
        <dbReference type="ARBA" id="ARBA00023242"/>
    </source>
</evidence>
<comment type="caution">
    <text evidence="11">The sequence shown here is derived from an EMBL/GenBank/DDBJ whole genome shotgun (WGS) entry which is preliminary data.</text>
</comment>
<keyword evidence="6" id="KW-0779">Telomere</keyword>
<dbReference type="Pfam" id="PF16686">
    <property type="entry name" value="POT1PC"/>
    <property type="match status" value="1"/>
</dbReference>
<protein>
    <recommendedName>
        <fullName evidence="4">Protection of telomeres protein 1</fullName>
    </recommendedName>
</protein>
<dbReference type="Gene3D" id="2.40.50.140">
    <property type="entry name" value="Nucleic acid-binding proteins"/>
    <property type="match status" value="2"/>
</dbReference>
<name>A0A812EI22_ACAPH</name>
<reference evidence="11" key="1">
    <citation type="submission" date="2021-01" db="EMBL/GenBank/DDBJ databases">
        <authorList>
            <person name="Li R."/>
            <person name="Bekaert M."/>
        </authorList>
    </citation>
    <scope>NUCLEOTIDE SEQUENCE</scope>
    <source>
        <strain evidence="11">Farmed</strain>
    </source>
</reference>
<feature type="compositionally biased region" description="Polar residues" evidence="9">
    <location>
        <begin position="370"/>
        <end position="379"/>
    </location>
</feature>
<evidence type="ECO:0000256" key="6">
    <source>
        <dbReference type="ARBA" id="ARBA00022895"/>
    </source>
</evidence>
<dbReference type="InterPro" id="IPR032042">
    <property type="entry name" value="POT1PC"/>
</dbReference>
<accession>A0A812EI22</accession>
<dbReference type="SUPFAM" id="SSF50249">
    <property type="entry name" value="Nucleic acid-binding proteins"/>
    <property type="match status" value="2"/>
</dbReference>
<feature type="region of interest" description="Disordered" evidence="9">
    <location>
        <begin position="1"/>
        <end position="34"/>
    </location>
</feature>
<dbReference type="Proteomes" id="UP000597762">
    <property type="component" value="Unassembled WGS sequence"/>
</dbReference>
<dbReference type="Pfam" id="PF02765">
    <property type="entry name" value="POT1"/>
    <property type="match status" value="1"/>
</dbReference>
<evidence type="ECO:0000313" key="11">
    <source>
        <dbReference type="EMBL" id="CAE1321130.1"/>
    </source>
</evidence>
<keyword evidence="5" id="KW-0158">Chromosome</keyword>
<dbReference type="AlphaFoldDB" id="A0A812EI22"/>
<evidence type="ECO:0000256" key="5">
    <source>
        <dbReference type="ARBA" id="ARBA00022454"/>
    </source>
</evidence>